<gene>
    <name evidence="2" type="ORF">LPA65_09655</name>
</gene>
<accession>A0AAN1Q2J1</accession>
<evidence type="ECO:0000313" key="3">
    <source>
        <dbReference type="Proteomes" id="UP000281644"/>
    </source>
</evidence>
<dbReference type="AlphaFoldDB" id="A0AAN1Q2J1"/>
<protein>
    <submittedName>
        <fullName evidence="2">Uncharacterized protein</fullName>
    </submittedName>
</protein>
<dbReference type="EMBL" id="CP032751">
    <property type="protein sequence ID" value="AYJ36012.1"/>
    <property type="molecule type" value="Genomic_DNA"/>
</dbReference>
<name>A0AAN1Q2J1_9LACO</name>
<organism evidence="2 3">
    <name type="scientific">Lactiplantibacillus argentoratensis</name>
    <dbReference type="NCBI Taxonomy" id="271881"/>
    <lineage>
        <taxon>Bacteria</taxon>
        <taxon>Bacillati</taxon>
        <taxon>Bacillota</taxon>
        <taxon>Bacilli</taxon>
        <taxon>Lactobacillales</taxon>
        <taxon>Lactobacillaceae</taxon>
        <taxon>Lactiplantibacillus</taxon>
    </lineage>
</organism>
<dbReference type="Proteomes" id="UP000281644">
    <property type="component" value="Chromosome"/>
</dbReference>
<sequence>MKGQYLRRGLRLKSVPTTFRQLAEMPGSRRRTNESSNFTLTRTVSSGPQLAGSELTQPARFNQD</sequence>
<evidence type="ECO:0000256" key="1">
    <source>
        <dbReference type="SAM" id="MobiDB-lite"/>
    </source>
</evidence>
<feature type="compositionally biased region" description="Polar residues" evidence="1">
    <location>
        <begin position="34"/>
        <end position="64"/>
    </location>
</feature>
<proteinExistence type="predicted"/>
<evidence type="ECO:0000313" key="2">
    <source>
        <dbReference type="EMBL" id="AYJ36012.1"/>
    </source>
</evidence>
<dbReference type="KEGG" id="larg:LPA65_09655"/>
<feature type="region of interest" description="Disordered" evidence="1">
    <location>
        <begin position="23"/>
        <end position="64"/>
    </location>
</feature>
<reference evidence="2 3" key="1">
    <citation type="submission" date="2018-10" db="EMBL/GenBank/DDBJ databases">
        <title>Genome sequencing of Lactobacillus species.</title>
        <authorList>
            <person name="Baek C."/>
            <person name="Yi H."/>
        </authorList>
    </citation>
    <scope>NUCLEOTIDE SEQUENCE [LARGE SCALE GENOMIC DNA]</scope>
    <source>
        <strain evidence="2 3">DSM 16365</strain>
    </source>
</reference>